<evidence type="ECO:0000259" key="3">
    <source>
        <dbReference type="Pfam" id="PF07885"/>
    </source>
</evidence>
<name>A0ABN9YI02_9DINO</name>
<feature type="transmembrane region" description="Helical" evidence="2">
    <location>
        <begin position="55"/>
        <end position="76"/>
    </location>
</feature>
<dbReference type="PANTHER" id="PTHR47823:SF11">
    <property type="entry name" value="K+-CHANNEL ERG AND RELATED PROTEINS"/>
    <property type="match status" value="1"/>
</dbReference>
<keyword evidence="2" id="KW-1133">Transmembrane helix</keyword>
<evidence type="ECO:0000313" key="5">
    <source>
        <dbReference type="Proteomes" id="UP001189429"/>
    </source>
</evidence>
<sequence>MSEETTGTQALQLVRLQKVTRFAQFLRLVRIFRAFPYLAQSLLFKRIRSLRGTRIVNFIVVLLWVVHLVACGWYLVASLHDDHQETWIGRRIVDTRGTTLYEASPEEQWLHAMYFVLAVFTTVGFGDIAAVTSAEVAYALLTMMIGIVINSIIVGKMVTAVTRVDQQDIERSKQKDLVERGARGALAAADGALLVEAAVRAAEKKAQQAASPAASAAKVARRRRRRQRLAEARRAAGGGAAGAAGGGGRAVPPAEAADDNAMEEEEEEALSIDDSWADAPVCPSARRRRARSARASEAAEAASRVAAAAAEPVRVAGGAADAAAGSAAGAAGPVEAAEGVNEAEAEPAAVGGAAAVVPLGERSGERAALLAKLAASGMFNQSLLSSIESLNIVGLRHLVSQLPN</sequence>
<proteinExistence type="predicted"/>
<dbReference type="EMBL" id="CAUYUJ010022458">
    <property type="protein sequence ID" value="CAK0910755.1"/>
    <property type="molecule type" value="Genomic_DNA"/>
</dbReference>
<dbReference type="InterPro" id="IPR013099">
    <property type="entry name" value="K_chnl_dom"/>
</dbReference>
<comment type="caution">
    <text evidence="4">The sequence shown here is derived from an EMBL/GenBank/DDBJ whole genome shotgun (WGS) entry which is preliminary data.</text>
</comment>
<feature type="domain" description="Potassium channel" evidence="3">
    <location>
        <begin position="94"/>
        <end position="162"/>
    </location>
</feature>
<protein>
    <recommendedName>
        <fullName evidence="3">Potassium channel domain-containing protein</fullName>
    </recommendedName>
</protein>
<feature type="transmembrane region" description="Helical" evidence="2">
    <location>
        <begin position="109"/>
        <end position="129"/>
    </location>
</feature>
<feature type="compositionally biased region" description="Acidic residues" evidence="1">
    <location>
        <begin position="256"/>
        <end position="271"/>
    </location>
</feature>
<dbReference type="PRINTS" id="PR01463">
    <property type="entry name" value="EAGCHANLFMLY"/>
</dbReference>
<keyword evidence="5" id="KW-1185">Reference proteome</keyword>
<evidence type="ECO:0000256" key="1">
    <source>
        <dbReference type="SAM" id="MobiDB-lite"/>
    </source>
</evidence>
<accession>A0ABN9YI02</accession>
<keyword evidence="2" id="KW-0472">Membrane</keyword>
<gene>
    <name evidence="4" type="ORF">PCOR1329_LOCUS84844</name>
</gene>
<dbReference type="PANTHER" id="PTHR47823">
    <property type="entry name" value="ION_TRANS DOMAIN-CONTAINING PROTEIN"/>
    <property type="match status" value="1"/>
</dbReference>
<evidence type="ECO:0000256" key="2">
    <source>
        <dbReference type="SAM" id="Phobius"/>
    </source>
</evidence>
<keyword evidence="2" id="KW-0812">Transmembrane</keyword>
<dbReference type="SUPFAM" id="SSF81324">
    <property type="entry name" value="Voltage-gated potassium channels"/>
    <property type="match status" value="1"/>
</dbReference>
<feature type="transmembrane region" description="Helical" evidence="2">
    <location>
        <begin position="136"/>
        <end position="158"/>
    </location>
</feature>
<feature type="compositionally biased region" description="Gly residues" evidence="1">
    <location>
        <begin position="236"/>
        <end position="249"/>
    </location>
</feature>
<dbReference type="Proteomes" id="UP001189429">
    <property type="component" value="Unassembled WGS sequence"/>
</dbReference>
<organism evidence="4 5">
    <name type="scientific">Prorocentrum cordatum</name>
    <dbReference type="NCBI Taxonomy" id="2364126"/>
    <lineage>
        <taxon>Eukaryota</taxon>
        <taxon>Sar</taxon>
        <taxon>Alveolata</taxon>
        <taxon>Dinophyceae</taxon>
        <taxon>Prorocentrales</taxon>
        <taxon>Prorocentraceae</taxon>
        <taxon>Prorocentrum</taxon>
    </lineage>
</organism>
<evidence type="ECO:0000313" key="4">
    <source>
        <dbReference type="EMBL" id="CAK0910755.1"/>
    </source>
</evidence>
<feature type="region of interest" description="Disordered" evidence="1">
    <location>
        <begin position="210"/>
        <end position="278"/>
    </location>
</feature>
<reference evidence="4" key="1">
    <citation type="submission" date="2023-10" db="EMBL/GenBank/DDBJ databases">
        <authorList>
            <person name="Chen Y."/>
            <person name="Shah S."/>
            <person name="Dougan E. K."/>
            <person name="Thang M."/>
            <person name="Chan C."/>
        </authorList>
    </citation>
    <scope>NUCLEOTIDE SEQUENCE [LARGE SCALE GENOMIC DNA]</scope>
</reference>
<dbReference type="Gene3D" id="1.10.287.70">
    <property type="match status" value="1"/>
</dbReference>
<dbReference type="Pfam" id="PF07885">
    <property type="entry name" value="Ion_trans_2"/>
    <property type="match status" value="1"/>
</dbReference>
<dbReference type="InterPro" id="IPR003938">
    <property type="entry name" value="K_chnl_volt-dep_EAG/ELK/ERG"/>
</dbReference>